<organism evidence="1 2">
    <name type="scientific">Blattamonas nauphoetae</name>
    <dbReference type="NCBI Taxonomy" id="2049346"/>
    <lineage>
        <taxon>Eukaryota</taxon>
        <taxon>Metamonada</taxon>
        <taxon>Preaxostyla</taxon>
        <taxon>Oxymonadida</taxon>
        <taxon>Blattamonas</taxon>
    </lineage>
</organism>
<protein>
    <submittedName>
        <fullName evidence="1">Uncharacterized protein</fullName>
    </submittedName>
</protein>
<gene>
    <name evidence="1" type="ORF">BLNAU_4879</name>
</gene>
<proteinExistence type="predicted"/>
<comment type="caution">
    <text evidence="1">The sequence shown here is derived from an EMBL/GenBank/DDBJ whole genome shotgun (WGS) entry which is preliminary data.</text>
</comment>
<evidence type="ECO:0000313" key="2">
    <source>
        <dbReference type="Proteomes" id="UP001281761"/>
    </source>
</evidence>
<evidence type="ECO:0000313" key="1">
    <source>
        <dbReference type="EMBL" id="KAK2959996.1"/>
    </source>
</evidence>
<dbReference type="Proteomes" id="UP001281761">
    <property type="component" value="Unassembled WGS sequence"/>
</dbReference>
<accession>A0ABQ9Y8A5</accession>
<reference evidence="1 2" key="1">
    <citation type="journal article" date="2022" name="bioRxiv">
        <title>Genomics of Preaxostyla Flagellates Illuminates Evolutionary Transitions and the Path Towards Mitochondrial Loss.</title>
        <authorList>
            <person name="Novak L.V.F."/>
            <person name="Treitli S.C."/>
            <person name="Pyrih J."/>
            <person name="Halakuc P."/>
            <person name="Pipaliya S.V."/>
            <person name="Vacek V."/>
            <person name="Brzon O."/>
            <person name="Soukal P."/>
            <person name="Eme L."/>
            <person name="Dacks J.B."/>
            <person name="Karnkowska A."/>
            <person name="Elias M."/>
            <person name="Hampl V."/>
        </authorList>
    </citation>
    <scope>NUCLEOTIDE SEQUENCE [LARGE SCALE GENOMIC DNA]</scope>
    <source>
        <strain evidence="1">NAU3</strain>
        <tissue evidence="1">Gut</tissue>
    </source>
</reference>
<dbReference type="EMBL" id="JARBJD010000025">
    <property type="protein sequence ID" value="KAK2959996.1"/>
    <property type="molecule type" value="Genomic_DNA"/>
</dbReference>
<name>A0ABQ9Y8A5_9EUKA</name>
<sequence length="306" mass="33764">MGMIEFCSEMEGKSFLQSLASTTIHSFYPYPDPVLVTEKEPFLNFNPNSDLSNEDESAIYSSLVSLVKEKYPFDTDLLNRAARFLENLRPEWGEHDQAAKQVNDPVPSSAGSPPGFVEGIVTLLSSPHSTLVAATLSLLHNVLVYSPPPVKLRLVVSDIITNVLATVQPHTLAVGNETIINSLILIINHSISLTDSFYLRKLGITPTIAQYNHPGIECEKAATVASQTTRRIRLSRLTPHSYLWTLLGCWECADCWCGRTDSGIACNRPEMVCSFGFVVLDAAVFDCHIVNRPLSKHFLASLNDTL</sequence>
<keyword evidence="2" id="KW-1185">Reference proteome</keyword>